<dbReference type="SUPFAM" id="SSF53790">
    <property type="entry name" value="Tetrapyrrole methylase"/>
    <property type="match status" value="1"/>
</dbReference>
<comment type="similarity">
    <text evidence="6">Belongs to the methyltransferase superfamily. RsmI family.</text>
</comment>
<gene>
    <name evidence="6" type="primary">rsmI</name>
    <name evidence="8" type="ORF">EDD75_1419</name>
</gene>
<dbReference type="InterPro" id="IPR018063">
    <property type="entry name" value="SAM_MeTrfase_RsmI_CS"/>
</dbReference>
<dbReference type="NCBIfam" id="TIGR00096">
    <property type="entry name" value="16S rRNA (cytidine(1402)-2'-O)-methyltransferase"/>
    <property type="match status" value="1"/>
</dbReference>
<evidence type="ECO:0000256" key="5">
    <source>
        <dbReference type="ARBA" id="ARBA00022691"/>
    </source>
</evidence>
<dbReference type="OrthoDB" id="9809084at2"/>
<reference evidence="8 9" key="1">
    <citation type="submission" date="2018-11" db="EMBL/GenBank/DDBJ databases">
        <title>Genomic Encyclopedia of Type Strains, Phase IV (KMG-IV): sequencing the most valuable type-strain genomes for metagenomic binning, comparative biology and taxonomic classification.</title>
        <authorList>
            <person name="Goeker M."/>
        </authorList>
    </citation>
    <scope>NUCLEOTIDE SEQUENCE [LARGE SCALE GENOMIC DNA]</scope>
    <source>
        <strain evidence="8 9">DSM 102936</strain>
    </source>
</reference>
<dbReference type="Proteomes" id="UP000282654">
    <property type="component" value="Unassembled WGS sequence"/>
</dbReference>
<dbReference type="GO" id="GO:0005737">
    <property type="term" value="C:cytoplasm"/>
    <property type="evidence" value="ECO:0007669"/>
    <property type="project" value="UniProtKB-SubCell"/>
</dbReference>
<evidence type="ECO:0000256" key="3">
    <source>
        <dbReference type="ARBA" id="ARBA00022603"/>
    </source>
</evidence>
<dbReference type="InterPro" id="IPR035996">
    <property type="entry name" value="4pyrrol_Methylase_sf"/>
</dbReference>
<keyword evidence="3 6" id="KW-0489">Methyltransferase</keyword>
<evidence type="ECO:0000256" key="1">
    <source>
        <dbReference type="ARBA" id="ARBA00022490"/>
    </source>
</evidence>
<dbReference type="InterPro" id="IPR008189">
    <property type="entry name" value="rRNA_ssu_MeTfrase_I"/>
</dbReference>
<dbReference type="RefSeq" id="WP_123930449.1">
    <property type="nucleotide sequence ID" value="NZ_RKRE01000002.1"/>
</dbReference>
<evidence type="ECO:0000256" key="4">
    <source>
        <dbReference type="ARBA" id="ARBA00022679"/>
    </source>
</evidence>
<keyword evidence="1 6" id="KW-0963">Cytoplasm</keyword>
<evidence type="ECO:0000259" key="7">
    <source>
        <dbReference type="Pfam" id="PF00590"/>
    </source>
</evidence>
<name>A0A3N5AQI4_9THEO</name>
<keyword evidence="2 6" id="KW-0698">rRNA processing</keyword>
<feature type="domain" description="Tetrapyrrole methylase" evidence="7">
    <location>
        <begin position="11"/>
        <end position="208"/>
    </location>
</feature>
<dbReference type="EMBL" id="RKRE01000002">
    <property type="protein sequence ID" value="RPF47143.1"/>
    <property type="molecule type" value="Genomic_DNA"/>
</dbReference>
<sequence>MRMKGEPNKGKLYVCPTPIGNLEDITLRVLAVLARVNLIAAEDTRHTRKLLTHYGIKTPLLSYHSHNQKARGEELLARLARGEHIALVSDAGTPGISDPGALLVREAVARGIPVEALPGPSAVLTALVVSGLDSSRFVFEGFLPARRRRRALEELAGERRTIIFFEAPHRLLATLEDILAIIGDRPVAVARELTKVHEEVFRGKVSEALAYFRERPPQGEVTVVLAGREAPPEGAARKTENASLEEKVPELVRQLTAAGMQKRAAIKEAARRFGVPAREVYALEIKAKKNAT</sequence>
<dbReference type="CDD" id="cd11648">
    <property type="entry name" value="RsmI"/>
    <property type="match status" value="1"/>
</dbReference>
<organism evidence="8 9">
    <name type="scientific">Thermodesulfitimonas autotrophica</name>
    <dbReference type="NCBI Taxonomy" id="1894989"/>
    <lineage>
        <taxon>Bacteria</taxon>
        <taxon>Bacillati</taxon>
        <taxon>Bacillota</taxon>
        <taxon>Clostridia</taxon>
        <taxon>Thermoanaerobacterales</taxon>
        <taxon>Thermoanaerobacteraceae</taxon>
        <taxon>Thermodesulfitimonas</taxon>
    </lineage>
</organism>
<dbReference type="Gene3D" id="3.30.950.10">
    <property type="entry name" value="Methyltransferase, Cobalt-precorrin-4 Transmethylase, Domain 2"/>
    <property type="match status" value="1"/>
</dbReference>
<keyword evidence="5 6" id="KW-0949">S-adenosyl-L-methionine</keyword>
<dbReference type="EC" id="2.1.1.198" evidence="6"/>
<evidence type="ECO:0000256" key="2">
    <source>
        <dbReference type="ARBA" id="ARBA00022552"/>
    </source>
</evidence>
<dbReference type="InterPro" id="IPR014777">
    <property type="entry name" value="4pyrrole_Mease_sub1"/>
</dbReference>
<evidence type="ECO:0000313" key="8">
    <source>
        <dbReference type="EMBL" id="RPF47143.1"/>
    </source>
</evidence>
<comment type="catalytic activity">
    <reaction evidence="6">
        <text>cytidine(1402) in 16S rRNA + S-adenosyl-L-methionine = 2'-O-methylcytidine(1402) in 16S rRNA + S-adenosyl-L-homocysteine + H(+)</text>
        <dbReference type="Rhea" id="RHEA:42924"/>
        <dbReference type="Rhea" id="RHEA-COMP:10285"/>
        <dbReference type="Rhea" id="RHEA-COMP:10286"/>
        <dbReference type="ChEBI" id="CHEBI:15378"/>
        <dbReference type="ChEBI" id="CHEBI:57856"/>
        <dbReference type="ChEBI" id="CHEBI:59789"/>
        <dbReference type="ChEBI" id="CHEBI:74495"/>
        <dbReference type="ChEBI" id="CHEBI:82748"/>
        <dbReference type="EC" id="2.1.1.198"/>
    </reaction>
</comment>
<proteinExistence type="inferred from homology"/>
<keyword evidence="4 6" id="KW-0808">Transferase</keyword>
<comment type="subcellular location">
    <subcellularLocation>
        <location evidence="6">Cytoplasm</location>
    </subcellularLocation>
</comment>
<accession>A0A3N5AQI4</accession>
<dbReference type="Gene3D" id="3.40.1010.10">
    <property type="entry name" value="Cobalt-precorrin-4 Transmethylase, Domain 1"/>
    <property type="match status" value="1"/>
</dbReference>
<dbReference type="HAMAP" id="MF_01877">
    <property type="entry name" value="16SrRNA_methyltr_I"/>
    <property type="match status" value="1"/>
</dbReference>
<dbReference type="Pfam" id="PF00590">
    <property type="entry name" value="TP_methylase"/>
    <property type="match status" value="1"/>
</dbReference>
<dbReference type="PANTHER" id="PTHR46111:SF1">
    <property type="entry name" value="RIBOSOMAL RNA SMALL SUBUNIT METHYLTRANSFERASE I"/>
    <property type="match status" value="1"/>
</dbReference>
<dbReference type="PANTHER" id="PTHR46111">
    <property type="entry name" value="RIBOSOMAL RNA SMALL SUBUNIT METHYLTRANSFERASE I"/>
    <property type="match status" value="1"/>
</dbReference>
<evidence type="ECO:0000313" key="9">
    <source>
        <dbReference type="Proteomes" id="UP000282654"/>
    </source>
</evidence>
<dbReference type="PIRSF" id="PIRSF005917">
    <property type="entry name" value="MTase_YraL"/>
    <property type="match status" value="1"/>
</dbReference>
<dbReference type="GO" id="GO:0070677">
    <property type="term" value="F:rRNA (cytosine-2'-O-)-methyltransferase activity"/>
    <property type="evidence" value="ECO:0007669"/>
    <property type="project" value="UniProtKB-UniRule"/>
</dbReference>
<dbReference type="InterPro" id="IPR000878">
    <property type="entry name" value="4pyrrol_Mease"/>
</dbReference>
<dbReference type="FunFam" id="3.40.1010.10:FF:000007">
    <property type="entry name" value="Ribosomal RNA small subunit methyltransferase I"/>
    <property type="match status" value="1"/>
</dbReference>
<protein>
    <recommendedName>
        <fullName evidence="6">Ribosomal RNA small subunit methyltransferase I</fullName>
        <ecNumber evidence="6">2.1.1.198</ecNumber>
    </recommendedName>
    <alternativeName>
        <fullName evidence="6">16S rRNA 2'-O-ribose C1402 methyltransferase</fullName>
    </alternativeName>
    <alternativeName>
        <fullName evidence="6">rRNA (cytidine-2'-O-)-methyltransferase RsmI</fullName>
    </alternativeName>
</protein>
<dbReference type="FunFam" id="3.30.950.10:FF:000002">
    <property type="entry name" value="Ribosomal RNA small subunit methyltransferase I"/>
    <property type="match status" value="1"/>
</dbReference>
<comment type="function">
    <text evidence="6">Catalyzes the 2'-O-methylation of the ribose of cytidine 1402 (C1402) in 16S rRNA.</text>
</comment>
<comment type="caution">
    <text evidence="8">The sequence shown here is derived from an EMBL/GenBank/DDBJ whole genome shotgun (WGS) entry which is preliminary data.</text>
</comment>
<evidence type="ECO:0000256" key="6">
    <source>
        <dbReference type="HAMAP-Rule" id="MF_01877"/>
    </source>
</evidence>
<keyword evidence="9" id="KW-1185">Reference proteome</keyword>
<dbReference type="InterPro" id="IPR014776">
    <property type="entry name" value="4pyrrole_Mease_sub2"/>
</dbReference>
<dbReference type="PROSITE" id="PS01296">
    <property type="entry name" value="RSMI"/>
    <property type="match status" value="1"/>
</dbReference>
<dbReference type="AlphaFoldDB" id="A0A3N5AQI4"/>